<feature type="domain" description="Dit-like phage tail protein N-terminal" evidence="1">
    <location>
        <begin position="15"/>
        <end position="123"/>
    </location>
</feature>
<dbReference type="Pfam" id="PF21821">
    <property type="entry name" value="Dit_like"/>
    <property type="match status" value="1"/>
</dbReference>
<protein>
    <recommendedName>
        <fullName evidence="1">Dit-like phage tail protein N-terminal domain-containing protein</fullName>
    </recommendedName>
</protein>
<keyword evidence="3" id="KW-1185">Reference proteome</keyword>
<dbReference type="AlphaFoldDB" id="A0A2G1QM02"/>
<accession>A0A2G1QM02</accession>
<dbReference type="InterPro" id="IPR048494">
    <property type="entry name" value="Dit-like_N"/>
</dbReference>
<comment type="caution">
    <text evidence="2">The sequence shown here is derived from an EMBL/GenBank/DDBJ whole genome shotgun (WGS) entry which is preliminary data.</text>
</comment>
<organism evidence="2 3">
    <name type="scientific">Zhengella mangrovi</name>
    <dbReference type="NCBI Taxonomy" id="1982044"/>
    <lineage>
        <taxon>Bacteria</taxon>
        <taxon>Pseudomonadati</taxon>
        <taxon>Pseudomonadota</taxon>
        <taxon>Alphaproteobacteria</taxon>
        <taxon>Hyphomicrobiales</taxon>
        <taxon>Notoacmeibacteraceae</taxon>
        <taxon>Zhengella</taxon>
    </lineage>
</organism>
<reference evidence="2 3" key="1">
    <citation type="submission" date="2017-10" db="EMBL/GenBank/DDBJ databases">
        <title>Sedimentibacterium mangrovi gen. nov., sp. nov., a novel member of family Phyllobacteriacea isolated from mangrove sediment.</title>
        <authorList>
            <person name="Liao H."/>
            <person name="Tian Y."/>
        </authorList>
    </citation>
    <scope>NUCLEOTIDE SEQUENCE [LARGE SCALE GENOMIC DNA]</scope>
    <source>
        <strain evidence="2 3">X9-2-2</strain>
    </source>
</reference>
<name>A0A2G1QM02_9HYPH</name>
<sequence>MPILFSRAIGPIPVSVIETEAHDSTIEITKIPIEDGSSITDHAYRNPNRVTLDVTSDAAVATYGALKALQESREPFVLITGLYVYRNMLIKALSPERNSSFSSVFRGKVVLQEAILVGTTYVAGAGASGMGAPGGVMSTRAAAPAFARSAGLEAARRATAMVARGDNRTTIVGINAAFAGLL</sequence>
<dbReference type="EMBL" id="PDVP01000007">
    <property type="protein sequence ID" value="PHP66553.1"/>
    <property type="molecule type" value="Genomic_DNA"/>
</dbReference>
<evidence type="ECO:0000259" key="1">
    <source>
        <dbReference type="Pfam" id="PF21821"/>
    </source>
</evidence>
<dbReference type="RefSeq" id="WP_099306739.1">
    <property type="nucleotide sequence ID" value="NZ_PDVP01000007.1"/>
</dbReference>
<evidence type="ECO:0000313" key="2">
    <source>
        <dbReference type="EMBL" id="PHP66553.1"/>
    </source>
</evidence>
<proteinExistence type="predicted"/>
<dbReference type="OrthoDB" id="8421155at2"/>
<evidence type="ECO:0000313" key="3">
    <source>
        <dbReference type="Proteomes" id="UP000221168"/>
    </source>
</evidence>
<gene>
    <name evidence="2" type="ORF">CSC94_12755</name>
</gene>
<dbReference type="Proteomes" id="UP000221168">
    <property type="component" value="Unassembled WGS sequence"/>
</dbReference>